<dbReference type="PROSITE" id="PS50835">
    <property type="entry name" value="IG_LIKE"/>
    <property type="match status" value="9"/>
</dbReference>
<dbReference type="InterPro" id="IPR003598">
    <property type="entry name" value="Ig_sub2"/>
</dbReference>
<evidence type="ECO:0000256" key="2">
    <source>
        <dbReference type="ARBA" id="ARBA00006692"/>
    </source>
</evidence>
<feature type="region of interest" description="Disordered" evidence="8">
    <location>
        <begin position="165"/>
        <end position="202"/>
    </location>
</feature>
<dbReference type="SMART" id="SM00408">
    <property type="entry name" value="IGc2"/>
    <property type="match status" value="9"/>
</dbReference>
<dbReference type="GO" id="GO:0007156">
    <property type="term" value="P:homophilic cell adhesion via plasma membrane adhesion molecules"/>
    <property type="evidence" value="ECO:0007669"/>
    <property type="project" value="TreeGrafter"/>
</dbReference>
<feature type="region of interest" description="Disordered" evidence="8">
    <location>
        <begin position="218"/>
        <end position="237"/>
    </location>
</feature>
<feature type="compositionally biased region" description="Acidic residues" evidence="8">
    <location>
        <begin position="189"/>
        <end position="201"/>
    </location>
</feature>
<dbReference type="CDD" id="cd00096">
    <property type="entry name" value="Ig"/>
    <property type="match status" value="1"/>
</dbReference>
<keyword evidence="7" id="KW-0393">Immunoglobulin domain</keyword>
<dbReference type="OrthoDB" id="6371610at2759"/>
<feature type="region of interest" description="Disordered" evidence="8">
    <location>
        <begin position="1246"/>
        <end position="1265"/>
    </location>
</feature>
<keyword evidence="4" id="KW-0732">Signal</keyword>
<evidence type="ECO:0000256" key="8">
    <source>
        <dbReference type="SAM" id="MobiDB-lite"/>
    </source>
</evidence>
<dbReference type="GO" id="GO:0040017">
    <property type="term" value="P:positive regulation of locomotion"/>
    <property type="evidence" value="ECO:0007669"/>
    <property type="project" value="UniProtKB-ARBA"/>
</dbReference>
<dbReference type="PANTHER" id="PTHR45080">
    <property type="entry name" value="CONTACTIN 5"/>
    <property type="match status" value="1"/>
</dbReference>
<evidence type="ECO:0000313" key="11">
    <source>
        <dbReference type="EMBL" id="CAD7253397.1"/>
    </source>
</evidence>
<feature type="region of interest" description="Disordered" evidence="8">
    <location>
        <begin position="910"/>
        <end position="930"/>
    </location>
</feature>
<feature type="region of interest" description="Disordered" evidence="8">
    <location>
        <begin position="318"/>
        <end position="391"/>
    </location>
</feature>
<protein>
    <submittedName>
        <fullName evidence="11">Uncharacterized protein</fullName>
    </submittedName>
</protein>
<evidence type="ECO:0000256" key="5">
    <source>
        <dbReference type="ARBA" id="ARBA00022737"/>
    </source>
</evidence>
<dbReference type="InterPro" id="IPR036179">
    <property type="entry name" value="Ig-like_dom_sf"/>
</dbReference>
<name>A0A7R9FSH5_9CRUS</name>
<feature type="compositionally biased region" description="Basic and acidic residues" evidence="8">
    <location>
        <begin position="412"/>
        <end position="422"/>
    </location>
</feature>
<dbReference type="GO" id="GO:0031672">
    <property type="term" value="C:A band"/>
    <property type="evidence" value="ECO:0007669"/>
    <property type="project" value="UniProtKB-SubCell"/>
</dbReference>
<feature type="compositionally biased region" description="Basic and acidic residues" evidence="8">
    <location>
        <begin position="333"/>
        <end position="342"/>
    </location>
</feature>
<dbReference type="EMBL" id="CAJPEV010005775">
    <property type="protein sequence ID" value="CAG0903505.1"/>
    <property type="molecule type" value="Genomic_DNA"/>
</dbReference>
<feature type="region of interest" description="Disordered" evidence="8">
    <location>
        <begin position="404"/>
        <end position="433"/>
    </location>
</feature>
<evidence type="ECO:0000256" key="6">
    <source>
        <dbReference type="ARBA" id="ARBA00023157"/>
    </source>
</evidence>
<dbReference type="InterPro" id="IPR036116">
    <property type="entry name" value="FN3_sf"/>
</dbReference>
<comment type="subcellular location">
    <subcellularLocation>
        <location evidence="1">Cytoplasm</location>
        <location evidence="1">Myofibril</location>
        <location evidence="1">Sarcomere</location>
        <location evidence="1">A band</location>
    </subcellularLocation>
</comment>
<dbReference type="FunFam" id="2.60.40.10:FF:000425">
    <property type="entry name" value="Myosin light chain kinase"/>
    <property type="match status" value="4"/>
</dbReference>
<evidence type="ECO:0000259" key="10">
    <source>
        <dbReference type="PROSITE" id="PS50853"/>
    </source>
</evidence>
<dbReference type="PROSITE" id="PS50853">
    <property type="entry name" value="FN3"/>
    <property type="match status" value="1"/>
</dbReference>
<accession>A0A7R9FSH5</accession>
<dbReference type="InterPro" id="IPR003961">
    <property type="entry name" value="FN3_dom"/>
</dbReference>
<feature type="domain" description="Fibronectin type-III" evidence="10">
    <location>
        <begin position="1564"/>
        <end position="1690"/>
    </location>
</feature>
<feature type="compositionally biased region" description="Pro residues" evidence="8">
    <location>
        <begin position="1620"/>
        <end position="1635"/>
    </location>
</feature>
<dbReference type="GO" id="GO:0060298">
    <property type="term" value="P:positive regulation of sarcomere organization"/>
    <property type="evidence" value="ECO:0007669"/>
    <property type="project" value="UniProtKB-ARBA"/>
</dbReference>
<dbReference type="Gene3D" id="2.60.40.10">
    <property type="entry name" value="Immunoglobulins"/>
    <property type="match status" value="11"/>
</dbReference>
<evidence type="ECO:0000259" key="9">
    <source>
        <dbReference type="PROSITE" id="PS50835"/>
    </source>
</evidence>
<organism evidence="11">
    <name type="scientific">Darwinula stevensoni</name>
    <dbReference type="NCBI Taxonomy" id="69355"/>
    <lineage>
        <taxon>Eukaryota</taxon>
        <taxon>Metazoa</taxon>
        <taxon>Ecdysozoa</taxon>
        <taxon>Arthropoda</taxon>
        <taxon>Crustacea</taxon>
        <taxon>Oligostraca</taxon>
        <taxon>Ostracoda</taxon>
        <taxon>Podocopa</taxon>
        <taxon>Podocopida</taxon>
        <taxon>Darwinulocopina</taxon>
        <taxon>Darwinuloidea</taxon>
        <taxon>Darwinulidae</taxon>
        <taxon>Darwinula</taxon>
    </lineage>
</organism>
<dbReference type="InterPro" id="IPR013098">
    <property type="entry name" value="Ig_I-set"/>
</dbReference>
<dbReference type="CDD" id="cd00063">
    <property type="entry name" value="FN3"/>
    <property type="match status" value="1"/>
</dbReference>
<feature type="domain" description="Ig-like" evidence="9">
    <location>
        <begin position="1355"/>
        <end position="1443"/>
    </location>
</feature>
<keyword evidence="5" id="KW-0677">Repeat</keyword>
<feature type="domain" description="Ig-like" evidence="9">
    <location>
        <begin position="1057"/>
        <end position="1147"/>
    </location>
</feature>
<dbReference type="SUPFAM" id="SSF48726">
    <property type="entry name" value="Immunoglobulin"/>
    <property type="match status" value="10"/>
</dbReference>
<dbReference type="InterPro" id="IPR013783">
    <property type="entry name" value="Ig-like_fold"/>
</dbReference>
<feature type="domain" description="Ig-like" evidence="9">
    <location>
        <begin position="1258"/>
        <end position="1347"/>
    </location>
</feature>
<evidence type="ECO:0000256" key="4">
    <source>
        <dbReference type="ARBA" id="ARBA00022729"/>
    </source>
</evidence>
<comment type="similarity">
    <text evidence="2">Belongs to the protein kinase superfamily. CAMK Ser/Thr protein kinase family.</text>
</comment>
<keyword evidence="6" id="KW-1015">Disulfide bond</keyword>
<dbReference type="PANTHER" id="PTHR45080:SF8">
    <property type="entry name" value="IG-LIKE DOMAIN-CONTAINING PROTEIN"/>
    <property type="match status" value="1"/>
</dbReference>
<feature type="domain" description="Ig-like" evidence="9">
    <location>
        <begin position="960"/>
        <end position="1050"/>
    </location>
</feature>
<dbReference type="GO" id="GO:0005886">
    <property type="term" value="C:plasma membrane"/>
    <property type="evidence" value="ECO:0007669"/>
    <property type="project" value="TreeGrafter"/>
</dbReference>
<feature type="domain" description="Ig-like" evidence="9">
    <location>
        <begin position="840"/>
        <end position="911"/>
    </location>
</feature>
<dbReference type="InterPro" id="IPR050958">
    <property type="entry name" value="Cell_Adh-Cytoskel_Orgn"/>
</dbReference>
<feature type="domain" description="Ig-like" evidence="9">
    <location>
        <begin position="1155"/>
        <end position="1245"/>
    </location>
</feature>
<dbReference type="GO" id="GO:0045989">
    <property type="term" value="P:positive regulation of striated muscle contraction"/>
    <property type="evidence" value="ECO:0007669"/>
    <property type="project" value="UniProtKB-ARBA"/>
</dbReference>
<dbReference type="FunFam" id="2.60.40.10:FF:000107">
    <property type="entry name" value="Myosin, light chain kinase a"/>
    <property type="match status" value="1"/>
</dbReference>
<gene>
    <name evidence="11" type="ORF">DSTB1V02_LOCUS13147</name>
</gene>
<feature type="compositionally biased region" description="Low complexity" evidence="8">
    <location>
        <begin position="54"/>
        <end position="69"/>
    </location>
</feature>
<feature type="compositionally biased region" description="Basic and acidic residues" evidence="8">
    <location>
        <begin position="165"/>
        <end position="188"/>
    </location>
</feature>
<dbReference type="InterPro" id="IPR003599">
    <property type="entry name" value="Ig_sub"/>
</dbReference>
<feature type="compositionally biased region" description="Polar residues" evidence="8">
    <location>
        <begin position="1670"/>
        <end position="1684"/>
    </location>
</feature>
<feature type="domain" description="Ig-like" evidence="9">
    <location>
        <begin position="652"/>
        <end position="834"/>
    </location>
</feature>
<keyword evidence="3" id="KW-0963">Cytoplasm</keyword>
<evidence type="ECO:0000256" key="1">
    <source>
        <dbReference type="ARBA" id="ARBA00004161"/>
    </source>
</evidence>
<dbReference type="Pfam" id="PF07679">
    <property type="entry name" value="I-set"/>
    <property type="match status" value="10"/>
</dbReference>
<dbReference type="Proteomes" id="UP000677054">
    <property type="component" value="Unassembled WGS sequence"/>
</dbReference>
<evidence type="ECO:0000313" key="12">
    <source>
        <dbReference type="Proteomes" id="UP000677054"/>
    </source>
</evidence>
<dbReference type="InterPro" id="IPR007110">
    <property type="entry name" value="Ig-like_dom"/>
</dbReference>
<dbReference type="SMART" id="SM00409">
    <property type="entry name" value="IG"/>
    <property type="match status" value="9"/>
</dbReference>
<feature type="region of interest" description="Disordered" evidence="8">
    <location>
        <begin position="282"/>
        <end position="305"/>
    </location>
</feature>
<feature type="compositionally biased region" description="Low complexity" evidence="8">
    <location>
        <begin position="29"/>
        <end position="40"/>
    </location>
</feature>
<feature type="region of interest" description="Disordered" evidence="8">
    <location>
        <begin position="247"/>
        <end position="269"/>
    </location>
</feature>
<feature type="compositionally biased region" description="Basic and acidic residues" evidence="8">
    <location>
        <begin position="122"/>
        <end position="138"/>
    </location>
</feature>
<feature type="region of interest" description="Disordered" evidence="8">
    <location>
        <begin position="29"/>
        <end position="138"/>
    </location>
</feature>
<feature type="domain" description="Ig-like" evidence="9">
    <location>
        <begin position="554"/>
        <end position="642"/>
    </location>
</feature>
<dbReference type="FunFam" id="2.60.40.10:FF:000345">
    <property type="entry name" value="Muscle M-line assembly protein unc-89"/>
    <property type="match status" value="3"/>
</dbReference>
<sequence length="1743" mass="193389">MSLRRSRAILGDTELSRSSRITKMVALGDGESLLSSGSYSRTRVSHTFESKRISLSSTTGSSTAASTASEPRGSLVTESHHRREEYASSSSSSQTKPTAEQDEQKPSEESSVDATPEPATKANDKKEAEPDVDIERILEASRRRRKELKEIIDAVNPEAYTEMEAARREKQVEVVKEDGGEKAVRKDGGDEDSAVVQSEEDYWSHRRESLIEIGAVESPAPVELKEEEPAVLPTEDDYWQHRRESPVEMGVVESPVPSQEEPAVQSEDDYWKHRRESLIEIGAMESPAPVEDQKESSPVVQSEEDYWKHRRDSLIEIGAIESPVPMETEPDEEKAKAVREESPSVPTEDDYWKHRRESLVEMGAVESPVPVETEQEKIVEEDSSVVPSEDDYWKHRRESLIEMGAVESPVPLEKEEERKTKEPSPVVPSEEDYWKHRRQSLIEMGAIESPVPPEDEKSDRAESPVVPTEEDYWSHRRQSLVEMGAMEPLPEATMDDLQEVTMENLRETIMADLPEEDFWGQRKKSRLETLDLEMQMILEKERTMLKSEDGGAKPEIGRHTLDAEAVETEETVLEIVATGIPKPSIKWYIGGLEIKESSRIRMQEDSGTYKLIITDTKREDAGTYKCVLKNKLGEASAEGKLTVRGLDELKQPKVLASLEDVTATKGEDVTMKAKIRGRPEPKVEWFHDGKKLDASETVKMETDEDHHYILRLKGVHETQAGEYSIKATNEHGSADCKAKLTVRMKPEIEGLGNAMCDYGSEVSVTAKIKANPPATVAWFKGKKRVEKSDRARWYEEDGDSFTLVISGAKEDDAGEYRCSASNDLGKTEQAFKLHVITEKPRFLKGLSEMAVATGDDAVLEVLVKGIPMPSVSWRKGDTELKESDRVKITSDGMEHRCVLKKCQESDYGKVSREHLGGGAGRGNRTDEGRKSAPLQYVAVAENVAGKEESSGDLSGRMEPPTLKEKLEPSVKIREGEALALAAKVEGAPKPVVKWYKDNEEVIPDEHVVVEDLADGTQRLNIAKCTPQDAGQYKMVAVNPSGKVASDCSVHVKQVPSPAKILTPLQNATVVEGKPLELVTKVAGYPTPKVKWMRDNTPIHPSRDVTITQKPDGTLVLKVARATPEDAARYSVVASNDHGEDASEAVVEVEAPSFPPKFATAIKDVKVVEGYPAKLETQVEGHPVPVIKWMKEGHEVIPDGEHVKAFTEPDGRCVLVIEKARPEDAGTYSVVASNAEGQASIDSKLTVQGKTREGEGESPAGFLKPLPEVNVDEGKEIRLIAPVVGNPLPDVSWYKDGAPMIPSKDARVVFDGDRVGLVIPTARASDAGEYECRLKNALGEDSSKAAVGVRKLFEPPSFVQKIADLQQLQGLDAKFTARVAGVPFPDVTWTKNGAPIRFSDRIRMKQDGDVCLLFIRDCHTGDDGIYGCVARNVDGEDRCLASLSVVEKIERKERAEPPGFLKRICDCEVYDGMTAKFTACVTGHPEPEFEWFKDGTKVWPSDRITLEAEGSGLLRLLIKSVTDVDIGRYRLRIFNPHGEDACSAELILDSFDIGRVPPPSGIPLPLSDPPIISRMTDRNLTLSWRPSIPSAPRFPVTYHVEMRDLPDGEWTSFQKGKPHPEQPPPHPSRPPRPPPSMTCTLHPGIRGCACEVRNLVPFRDYQFRIRVENKYGSSDPSPHATTNRQRLVPETRHTPALPAHLPTDFDYERPAHEQMAAAPRSDHFPVSTSVAILSLTRFKHISCT</sequence>
<feature type="region of interest" description="Disordered" evidence="8">
    <location>
        <begin position="447"/>
        <end position="473"/>
    </location>
</feature>
<feature type="domain" description="Ig-like" evidence="9">
    <location>
        <begin position="1457"/>
        <end position="1546"/>
    </location>
</feature>
<dbReference type="GO" id="GO:0009653">
    <property type="term" value="P:anatomical structure morphogenesis"/>
    <property type="evidence" value="ECO:0007669"/>
    <property type="project" value="UniProtKB-ARBA"/>
</dbReference>
<reference evidence="11" key="1">
    <citation type="submission" date="2020-11" db="EMBL/GenBank/DDBJ databases">
        <authorList>
            <person name="Tran Van P."/>
        </authorList>
    </citation>
    <scope>NUCLEOTIDE SEQUENCE</scope>
</reference>
<dbReference type="SUPFAM" id="SSF49265">
    <property type="entry name" value="Fibronectin type III"/>
    <property type="match status" value="1"/>
</dbReference>
<feature type="region of interest" description="Disordered" evidence="8">
    <location>
        <begin position="1669"/>
        <end position="1689"/>
    </location>
</feature>
<dbReference type="SMART" id="SM00060">
    <property type="entry name" value="FN3"/>
    <property type="match status" value="1"/>
</dbReference>
<dbReference type="FunFam" id="2.60.40.10:FF:000344">
    <property type="entry name" value="Muscle M-line assembly protein unc-89"/>
    <property type="match status" value="1"/>
</dbReference>
<evidence type="ECO:0000256" key="7">
    <source>
        <dbReference type="ARBA" id="ARBA00023319"/>
    </source>
</evidence>
<dbReference type="GO" id="GO:0030154">
    <property type="term" value="P:cell differentiation"/>
    <property type="evidence" value="ECO:0007669"/>
    <property type="project" value="UniProtKB-ARBA"/>
</dbReference>
<feature type="region of interest" description="Disordered" evidence="8">
    <location>
        <begin position="1607"/>
        <end position="1637"/>
    </location>
</feature>
<proteinExistence type="inferred from homology"/>
<keyword evidence="12" id="KW-1185">Reference proteome</keyword>
<evidence type="ECO:0000256" key="3">
    <source>
        <dbReference type="ARBA" id="ARBA00022490"/>
    </source>
</evidence>
<dbReference type="EMBL" id="LR905292">
    <property type="protein sequence ID" value="CAD7253397.1"/>
    <property type="molecule type" value="Genomic_DNA"/>
</dbReference>